<sequence>MIEFKELINKKVSRLFLVIWTPWGEENECDIDISFGFVFKDEPNKLCIISVDKDELWSPYIFDESLPQYIYTWDEFYPRMKTWMKAEDDSLIIGREYYDVTKSEKFKAIINAEIEEIDVLNIEGNPEPFGLRILFKDDYIISIPNSDGNTVETKAFNKNDCISNFKQLGNIIYSKV</sequence>
<evidence type="ECO:0000313" key="4">
    <source>
        <dbReference type="Proteomes" id="UP000255231"/>
    </source>
</evidence>
<dbReference type="OrthoDB" id="666994at2"/>
<reference evidence="2 4" key="2">
    <citation type="submission" date="2018-06" db="EMBL/GenBank/DDBJ databases">
        <authorList>
            <consortium name="Pathogen Informatics"/>
            <person name="Doyle S."/>
        </authorList>
    </citation>
    <scope>NUCLEOTIDE SEQUENCE [LARGE SCALE GENOMIC DNA]</scope>
    <source>
        <strain evidence="2 4">NCTC13560</strain>
    </source>
</reference>
<gene>
    <name evidence="2" type="ORF">NCTC13560_00483</name>
    <name evidence="1" type="ORF">SAMN05421682_11341</name>
</gene>
<dbReference type="RefSeq" id="WP_076562079.1">
    <property type="nucleotide sequence ID" value="NZ_CP033929.1"/>
</dbReference>
<reference evidence="1 3" key="1">
    <citation type="submission" date="2017-01" db="EMBL/GenBank/DDBJ databases">
        <authorList>
            <person name="Varghese N."/>
            <person name="Submissions S."/>
        </authorList>
    </citation>
    <scope>NUCLEOTIDE SEQUENCE [LARGE SCALE GENOMIC DNA]</scope>
    <source>
        <strain evidence="1 3">ATCC 27950</strain>
    </source>
</reference>
<dbReference type="GeneID" id="303675230"/>
<proteinExistence type="predicted"/>
<name>A0A381F5D4_9FLAO</name>
<dbReference type="EMBL" id="UFVS01000001">
    <property type="protein sequence ID" value="SUX41683.1"/>
    <property type="molecule type" value="Genomic_DNA"/>
</dbReference>
<protein>
    <submittedName>
        <fullName evidence="2">Uncharacterized protein</fullName>
    </submittedName>
</protein>
<dbReference type="Proteomes" id="UP000255231">
    <property type="component" value="Unassembled WGS sequence"/>
</dbReference>
<keyword evidence="3" id="KW-1185">Reference proteome</keyword>
<dbReference type="EMBL" id="FTMF01000013">
    <property type="protein sequence ID" value="SIR14192.1"/>
    <property type="molecule type" value="Genomic_DNA"/>
</dbReference>
<accession>A0A381F5D4</accession>
<dbReference type="KEGG" id="cil:EG358_16125"/>
<dbReference type="Proteomes" id="UP000185725">
    <property type="component" value="Unassembled WGS sequence"/>
</dbReference>
<evidence type="ECO:0000313" key="3">
    <source>
        <dbReference type="Proteomes" id="UP000185725"/>
    </source>
</evidence>
<evidence type="ECO:0000313" key="1">
    <source>
        <dbReference type="EMBL" id="SIR14192.1"/>
    </source>
</evidence>
<dbReference type="AlphaFoldDB" id="A0A381F5D4"/>
<organism evidence="2 4">
    <name type="scientific">Chryseobacterium indoltheticum</name>
    <dbReference type="NCBI Taxonomy" id="254"/>
    <lineage>
        <taxon>Bacteria</taxon>
        <taxon>Pseudomonadati</taxon>
        <taxon>Bacteroidota</taxon>
        <taxon>Flavobacteriia</taxon>
        <taxon>Flavobacteriales</taxon>
        <taxon>Weeksellaceae</taxon>
        <taxon>Chryseobacterium group</taxon>
        <taxon>Chryseobacterium</taxon>
    </lineage>
</organism>
<evidence type="ECO:0000313" key="2">
    <source>
        <dbReference type="EMBL" id="SUX41683.1"/>
    </source>
</evidence>